<dbReference type="Proteomes" id="UP001165960">
    <property type="component" value="Unassembled WGS sequence"/>
</dbReference>
<comment type="caution">
    <text evidence="1">The sequence shown here is derived from an EMBL/GenBank/DDBJ whole genome shotgun (WGS) entry which is preliminary data.</text>
</comment>
<gene>
    <name evidence="1" type="ORF">DSO57_1015853</name>
</gene>
<reference evidence="1" key="1">
    <citation type="submission" date="2022-04" db="EMBL/GenBank/DDBJ databases">
        <title>Genome of the entomopathogenic fungus Entomophthora muscae.</title>
        <authorList>
            <person name="Elya C."/>
            <person name="Lovett B.R."/>
            <person name="Lee E."/>
            <person name="Macias A.M."/>
            <person name="Hajek A.E."/>
            <person name="De Bivort B.L."/>
            <person name="Kasson M.T."/>
            <person name="De Fine Licht H.H."/>
            <person name="Stajich J.E."/>
        </authorList>
    </citation>
    <scope>NUCLEOTIDE SEQUENCE</scope>
    <source>
        <strain evidence="1">Berkeley</strain>
    </source>
</reference>
<dbReference type="EMBL" id="QTSX02000773">
    <property type="protein sequence ID" value="KAJ9085262.1"/>
    <property type="molecule type" value="Genomic_DNA"/>
</dbReference>
<sequence length="75" mass="8399">MAKLFKNPNKLPPFGTRIRKHPRKIINPQETQAPKPATSEPSKQTTASHESKKPTDGAGKHNNVPMEIDLLENLF</sequence>
<proteinExistence type="predicted"/>
<protein>
    <submittedName>
        <fullName evidence="1">Uncharacterized protein</fullName>
    </submittedName>
</protein>
<evidence type="ECO:0000313" key="1">
    <source>
        <dbReference type="EMBL" id="KAJ9085262.1"/>
    </source>
</evidence>
<accession>A0ACC2UFT8</accession>
<name>A0ACC2UFT8_9FUNG</name>
<organism evidence="1 2">
    <name type="scientific">Entomophthora muscae</name>
    <dbReference type="NCBI Taxonomy" id="34485"/>
    <lineage>
        <taxon>Eukaryota</taxon>
        <taxon>Fungi</taxon>
        <taxon>Fungi incertae sedis</taxon>
        <taxon>Zoopagomycota</taxon>
        <taxon>Entomophthoromycotina</taxon>
        <taxon>Entomophthoromycetes</taxon>
        <taxon>Entomophthorales</taxon>
        <taxon>Entomophthoraceae</taxon>
        <taxon>Entomophthora</taxon>
    </lineage>
</organism>
<evidence type="ECO:0000313" key="2">
    <source>
        <dbReference type="Proteomes" id="UP001165960"/>
    </source>
</evidence>
<keyword evidence="2" id="KW-1185">Reference proteome</keyword>